<comment type="caution">
    <text evidence="1">The sequence shown here is derived from an EMBL/GenBank/DDBJ whole genome shotgun (WGS) entry which is preliminary data.</text>
</comment>
<dbReference type="RefSeq" id="WP_274992790.1">
    <property type="nucleotide sequence ID" value="NZ_JAJQQP010000003.1"/>
</dbReference>
<proteinExistence type="predicted"/>
<evidence type="ECO:0000313" key="1">
    <source>
        <dbReference type="EMBL" id="MDR7384400.1"/>
    </source>
</evidence>
<organism evidence="1 2">
    <name type="scientific">Promicromonospora iranensis</name>
    <dbReference type="NCBI Taxonomy" id="1105144"/>
    <lineage>
        <taxon>Bacteria</taxon>
        <taxon>Bacillati</taxon>
        <taxon>Actinomycetota</taxon>
        <taxon>Actinomycetes</taxon>
        <taxon>Micrococcales</taxon>
        <taxon>Promicromonosporaceae</taxon>
        <taxon>Promicromonospora</taxon>
    </lineage>
</organism>
<sequence length="182" mass="19845">MTLPESVPYDIDLDSLFRVPKGKMLHARECQHLTEKSLAVLEPATELDVAKFPICSSCRDALSTGGRELFSSFDVALEALPVPVEHRPRMRKIVSGLHRVRIWIPASRSYIAVSPGAGVSASAYFNKGFVDVHQEDGGYKREWMPGHASSGTSSKVSQAPEPLVCPIHSVQLPATGICDDCE</sequence>
<dbReference type="EMBL" id="JAVDYE010000001">
    <property type="protein sequence ID" value="MDR7384400.1"/>
    <property type="molecule type" value="Genomic_DNA"/>
</dbReference>
<evidence type="ECO:0000313" key="2">
    <source>
        <dbReference type="Proteomes" id="UP001183585"/>
    </source>
</evidence>
<dbReference type="Proteomes" id="UP001183585">
    <property type="component" value="Unassembled WGS sequence"/>
</dbReference>
<accession>A0ABU2CST7</accession>
<name>A0ABU2CST7_9MICO</name>
<gene>
    <name evidence="1" type="ORF">J2S48_003915</name>
</gene>
<keyword evidence="2" id="KW-1185">Reference proteome</keyword>
<protein>
    <submittedName>
        <fullName evidence="1">Uncharacterized protein</fullName>
    </submittedName>
</protein>
<reference evidence="1 2" key="1">
    <citation type="submission" date="2023-07" db="EMBL/GenBank/DDBJ databases">
        <title>Sequencing the genomes of 1000 actinobacteria strains.</title>
        <authorList>
            <person name="Klenk H.-P."/>
        </authorList>
    </citation>
    <scope>NUCLEOTIDE SEQUENCE [LARGE SCALE GENOMIC DNA]</scope>
    <source>
        <strain evidence="1 2">DSM 45554</strain>
    </source>
</reference>